<feature type="domain" description="Phytase-like" evidence="3">
    <location>
        <begin position="75"/>
        <end position="408"/>
    </location>
</feature>
<dbReference type="PANTHER" id="PTHR37957">
    <property type="entry name" value="BLR7070 PROTEIN"/>
    <property type="match status" value="1"/>
</dbReference>
<dbReference type="InterPro" id="IPR027372">
    <property type="entry name" value="Phytase-like_dom"/>
</dbReference>
<dbReference type="EMBL" id="CP137757">
    <property type="protein sequence ID" value="WPF24939.1"/>
    <property type="molecule type" value="Genomic_DNA"/>
</dbReference>
<feature type="signal peptide" evidence="2">
    <location>
        <begin position="1"/>
        <end position="35"/>
    </location>
</feature>
<evidence type="ECO:0000256" key="2">
    <source>
        <dbReference type="SAM" id="SignalP"/>
    </source>
</evidence>
<dbReference type="SUPFAM" id="SSF75011">
    <property type="entry name" value="3-carboxy-cis,cis-mucoante lactonizing enzyme"/>
    <property type="match status" value="1"/>
</dbReference>
<evidence type="ECO:0000313" key="5">
    <source>
        <dbReference type="Proteomes" id="UP001174314"/>
    </source>
</evidence>
<evidence type="ECO:0000259" key="3">
    <source>
        <dbReference type="Pfam" id="PF13449"/>
    </source>
</evidence>
<feature type="region of interest" description="Disordered" evidence="1">
    <location>
        <begin position="361"/>
        <end position="396"/>
    </location>
</feature>
<sequence>MKIRIRSNHNRRITPLIAPPLIVTTLITGSAVAISATPTTAGSAVPSSSAPSLGATNQTRYNGMFDLGKATQDPSVGGLSGLTSLADGSYLAISDDKGDHGPTRAYRLNIDNSGRAQVIGRVVFTNPDGSAYNPKEFDAEEIRQLPNGHLLWTTEGGSQGAENRSSLIIESDRTGREIRRIHPPQYHVPSPEDAPDTKEAKGISPNKGPEGMTISPDGETIYTINENSLAQDGPSNTPQSGSKTRLTVYNTATGKPSAEYVVDVDPTYAPEADRGYASLATSPDGNLYALQRGYIPKQGNRAEIYRLDVKGATNVLGREHLNGTEVAIKREKVFDFVDSKLGNSAHPGARGVPESPENVEGMTFAAPPAGAPATNSLSTGSRSNGRGTGVSKTPVGDNRVYLISDNNFSDSQRTVVHSLDIAPR</sequence>
<name>A0AAU0Q1B3_9CORY</name>
<proteinExistence type="predicted"/>
<evidence type="ECO:0000256" key="1">
    <source>
        <dbReference type="SAM" id="MobiDB-lite"/>
    </source>
</evidence>
<dbReference type="PANTHER" id="PTHR37957:SF1">
    <property type="entry name" value="PHYTASE-LIKE DOMAIN-CONTAINING PROTEIN"/>
    <property type="match status" value="1"/>
</dbReference>
<dbReference type="KEGG" id="cpsk:Q0N40_10585"/>
<evidence type="ECO:0000313" key="4">
    <source>
        <dbReference type="EMBL" id="WPF24939.1"/>
    </source>
</evidence>
<protein>
    <submittedName>
        <fullName evidence="4">Esterase-like activity of phytase family protein</fullName>
    </submittedName>
</protein>
<gene>
    <name evidence="4" type="ORF">Q0N40_10585</name>
</gene>
<dbReference type="Pfam" id="PF13449">
    <property type="entry name" value="Phytase-like"/>
    <property type="match status" value="1"/>
</dbReference>
<keyword evidence="2" id="KW-0732">Signal</keyword>
<dbReference type="Gene3D" id="2.130.10.10">
    <property type="entry name" value="YVTN repeat-like/Quinoprotein amine dehydrogenase"/>
    <property type="match status" value="1"/>
</dbReference>
<reference evidence="4 5" key="1">
    <citation type="submission" date="2023-10" db="EMBL/GenBank/DDBJ databases">
        <title>complete genome sequence of Corynebacterium pseudokroppenstedtii P15-C1.</title>
        <authorList>
            <person name="Bruggemann H."/>
            <person name="Poehlein A."/>
        </authorList>
    </citation>
    <scope>NUCLEOTIDE SEQUENCE [LARGE SCALE GENOMIC DNA]</scope>
    <source>
        <strain evidence="4 5">P15_C1</strain>
    </source>
</reference>
<dbReference type="AlphaFoldDB" id="A0AAU0Q1B3"/>
<accession>A0AAU0Q1B3</accession>
<dbReference type="InterPro" id="IPR015943">
    <property type="entry name" value="WD40/YVTN_repeat-like_dom_sf"/>
</dbReference>
<feature type="region of interest" description="Disordered" evidence="1">
    <location>
        <begin position="183"/>
        <end position="214"/>
    </location>
</feature>
<dbReference type="RefSeq" id="WP_204087702.1">
    <property type="nucleotide sequence ID" value="NZ_CP137757.1"/>
</dbReference>
<keyword evidence="5" id="KW-1185">Reference proteome</keyword>
<feature type="chain" id="PRO_5043725940" evidence="2">
    <location>
        <begin position="36"/>
        <end position="424"/>
    </location>
</feature>
<organism evidence="4 5">
    <name type="scientific">Corynebacterium pseudokroppenstedtii</name>
    <dbReference type="NCBI Taxonomy" id="2804917"/>
    <lineage>
        <taxon>Bacteria</taxon>
        <taxon>Bacillati</taxon>
        <taxon>Actinomycetota</taxon>
        <taxon>Actinomycetes</taxon>
        <taxon>Mycobacteriales</taxon>
        <taxon>Corynebacteriaceae</taxon>
        <taxon>Corynebacterium</taxon>
    </lineage>
</organism>
<dbReference type="Proteomes" id="UP001174314">
    <property type="component" value="Chromosome"/>
</dbReference>
<feature type="compositionally biased region" description="Low complexity" evidence="1">
    <location>
        <begin position="365"/>
        <end position="385"/>
    </location>
</feature>